<evidence type="ECO:0000256" key="5">
    <source>
        <dbReference type="ARBA" id="ARBA00023180"/>
    </source>
</evidence>
<dbReference type="PANTHER" id="PTHR43108">
    <property type="entry name" value="N-ACETYLGLUCOSAMINE-6-SULFATASE FAMILY MEMBER"/>
    <property type="match status" value="1"/>
</dbReference>
<dbReference type="GO" id="GO:0030203">
    <property type="term" value="P:glycosaminoglycan metabolic process"/>
    <property type="evidence" value="ECO:0007669"/>
    <property type="project" value="InterPro"/>
</dbReference>
<keyword evidence="10" id="KW-1185">Reference proteome</keyword>
<dbReference type="STRING" id="51028.A0A0N4V664"/>
<evidence type="ECO:0000256" key="7">
    <source>
        <dbReference type="SAM" id="Phobius"/>
    </source>
</evidence>
<dbReference type="InterPro" id="IPR012251">
    <property type="entry name" value="GlcNAc_6-SO4ase"/>
</dbReference>
<evidence type="ECO:0000313" key="11">
    <source>
        <dbReference type="WBParaSite" id="EVEC_0000573801-mRNA-1"/>
    </source>
</evidence>
<dbReference type="EMBL" id="UXUI01008136">
    <property type="protein sequence ID" value="VDD90598.1"/>
    <property type="molecule type" value="Genomic_DNA"/>
</dbReference>
<sequence>MIIPLILLQIAYTIDVCRTKGKNVVLILTDDQDIELGSMEFMPKTRNLLQVRGITFQSGFVSTPICCPSRSSILTGQYVHNHNVFTNNQNCSGASWREIYEKQTFGVYLQKKNYVTAYFGKYLNEYDGSYQPPGWNEWMGLVKNSRFYNYTVVLNGEKIKHGFDYERDYFTDLIANDTIAFLKKHCKRQPTKPFLVVLSFPAPHGPEDPAPQFSHLFENVETHRTPSWNYAPNPDKQWILQHTGRMEPVHVVFTDLLHRRRLQTLQSVDHNIQRLFNELRNVGVLSQTYIIYSSDHGYHLGQFGLVKGKNMPYEFDIRVPFFIRGPDTPRNITIREPVMNVDIAPTILDVAGIKAPPQMDGRSLLPLIKAYGARKARSLRKLRWRHTVLIERGKMTKLKNLRVRLEMQSNHVQENSMLYAHCKRPEFNGFCDEKQDSEYVLHLDEEKLRWNGTVAELYERSVKVLIDGRLRIRWRSEFLNYLHQVNYLNRKSELLETKTQCHVPQMNCFLHGTDHWRTPPLWPQEYGEFCFCQNANNNTYWCLRTVNETHNFLYCEFLTEFISYYDLITDPYQVSNLFVYFMHSNFFFFPCFLLHFKSKISK</sequence>
<organism evidence="11">
    <name type="scientific">Enterobius vermicularis</name>
    <name type="common">Human pinworm</name>
    <dbReference type="NCBI Taxonomy" id="51028"/>
    <lineage>
        <taxon>Eukaryota</taxon>
        <taxon>Metazoa</taxon>
        <taxon>Ecdysozoa</taxon>
        <taxon>Nematoda</taxon>
        <taxon>Chromadorea</taxon>
        <taxon>Rhabditida</taxon>
        <taxon>Spirurina</taxon>
        <taxon>Oxyuridomorpha</taxon>
        <taxon>Oxyuroidea</taxon>
        <taxon>Oxyuridae</taxon>
        <taxon>Enterobius</taxon>
    </lineage>
</organism>
<evidence type="ECO:0000256" key="1">
    <source>
        <dbReference type="ARBA" id="ARBA00001913"/>
    </source>
</evidence>
<dbReference type="WBParaSite" id="EVEC_0000573801-mRNA-1">
    <property type="protein sequence ID" value="EVEC_0000573801-mRNA-1"/>
    <property type="gene ID" value="EVEC_0000573801"/>
</dbReference>
<dbReference type="SUPFAM" id="SSF53649">
    <property type="entry name" value="Alkaline phosphatase-like"/>
    <property type="match status" value="1"/>
</dbReference>
<keyword evidence="4" id="KW-0378">Hydrolase</keyword>
<comment type="cofactor">
    <cofactor evidence="1">
        <name>Ca(2+)</name>
        <dbReference type="ChEBI" id="CHEBI:29108"/>
    </cofactor>
</comment>
<evidence type="ECO:0000256" key="6">
    <source>
        <dbReference type="PIRSR" id="PIRSR036666-50"/>
    </source>
</evidence>
<keyword evidence="7" id="KW-1133">Transmembrane helix</keyword>
<evidence type="ECO:0000313" key="10">
    <source>
        <dbReference type="Proteomes" id="UP000274131"/>
    </source>
</evidence>
<evidence type="ECO:0000256" key="4">
    <source>
        <dbReference type="ARBA" id="ARBA00022801"/>
    </source>
</evidence>
<feature type="domain" description="Sulfatase N-terminal" evidence="8">
    <location>
        <begin position="22"/>
        <end position="353"/>
    </location>
</feature>
<reference evidence="11" key="1">
    <citation type="submission" date="2017-02" db="UniProtKB">
        <authorList>
            <consortium name="WormBaseParasite"/>
        </authorList>
    </citation>
    <scope>IDENTIFICATION</scope>
</reference>
<dbReference type="CDD" id="cd16147">
    <property type="entry name" value="G6S"/>
    <property type="match status" value="1"/>
</dbReference>
<evidence type="ECO:0000256" key="3">
    <source>
        <dbReference type="ARBA" id="ARBA00022729"/>
    </source>
</evidence>
<comment type="PTM">
    <text evidence="6">The conversion to 3-oxoalanine (also known as C-formylglycine, FGly), of a serine or cysteine residue in prokaryotes and of a cysteine residue in eukaryotes, is critical for catalytic activity.</text>
</comment>
<name>A0A0N4V664_ENTVE</name>
<keyword evidence="7" id="KW-0812">Transmembrane</keyword>
<dbReference type="Proteomes" id="UP000274131">
    <property type="component" value="Unassembled WGS sequence"/>
</dbReference>
<dbReference type="AlphaFoldDB" id="A0A0N4V664"/>
<feature type="modified residue" description="3-oxoalanine (Cys)" evidence="6">
    <location>
        <position position="66"/>
    </location>
</feature>
<dbReference type="InterPro" id="IPR024607">
    <property type="entry name" value="Sulfatase_CS"/>
</dbReference>
<keyword evidence="7" id="KW-0472">Membrane</keyword>
<gene>
    <name evidence="9" type="ORF">EVEC_LOCUS5349</name>
</gene>
<dbReference type="PIRSF" id="PIRSF036666">
    <property type="entry name" value="G6S"/>
    <property type="match status" value="1"/>
</dbReference>
<dbReference type="PROSITE" id="PS00523">
    <property type="entry name" value="SULFATASE_1"/>
    <property type="match status" value="1"/>
</dbReference>
<dbReference type="InterPro" id="IPR000917">
    <property type="entry name" value="Sulfatase_N"/>
</dbReference>
<dbReference type="InterPro" id="IPR017850">
    <property type="entry name" value="Alkaline_phosphatase_core_sf"/>
</dbReference>
<protein>
    <submittedName>
        <fullName evidence="11">Sulfatase domain-containing protein</fullName>
    </submittedName>
</protein>
<keyword evidence="3" id="KW-0732">Signal</keyword>
<dbReference type="GO" id="GO:0005539">
    <property type="term" value="F:glycosaminoglycan binding"/>
    <property type="evidence" value="ECO:0007669"/>
    <property type="project" value="TreeGrafter"/>
</dbReference>
<proteinExistence type="inferred from homology"/>
<evidence type="ECO:0000256" key="2">
    <source>
        <dbReference type="ARBA" id="ARBA00008779"/>
    </source>
</evidence>
<dbReference type="Pfam" id="PF00884">
    <property type="entry name" value="Sulfatase"/>
    <property type="match status" value="1"/>
</dbReference>
<dbReference type="GO" id="GO:0008449">
    <property type="term" value="F:N-acetylglucosamine-6-sulfatase activity"/>
    <property type="evidence" value="ECO:0007669"/>
    <property type="project" value="InterPro"/>
</dbReference>
<accession>A0A0N4V664</accession>
<feature type="transmembrane region" description="Helical" evidence="7">
    <location>
        <begin position="577"/>
        <end position="596"/>
    </location>
</feature>
<evidence type="ECO:0000259" key="8">
    <source>
        <dbReference type="Pfam" id="PF00884"/>
    </source>
</evidence>
<reference evidence="9 10" key="2">
    <citation type="submission" date="2018-10" db="EMBL/GenBank/DDBJ databases">
        <authorList>
            <consortium name="Pathogen Informatics"/>
        </authorList>
    </citation>
    <scope>NUCLEOTIDE SEQUENCE [LARGE SCALE GENOMIC DNA]</scope>
</reference>
<comment type="similarity">
    <text evidence="2">Belongs to the sulfatase family.</text>
</comment>
<dbReference type="OrthoDB" id="96314at2759"/>
<dbReference type="Gene3D" id="3.40.720.10">
    <property type="entry name" value="Alkaline Phosphatase, subunit A"/>
    <property type="match status" value="1"/>
</dbReference>
<dbReference type="PANTHER" id="PTHR43108:SF16">
    <property type="entry name" value="EXTRACELLULAR SULFATASE SULF-1 HOMOLOG"/>
    <property type="match status" value="1"/>
</dbReference>
<evidence type="ECO:0000313" key="9">
    <source>
        <dbReference type="EMBL" id="VDD90598.1"/>
    </source>
</evidence>
<keyword evidence="5" id="KW-0325">Glycoprotein</keyword>